<dbReference type="PANTHER" id="PTHR35794:SF2">
    <property type="entry name" value="CELL DIVISION PROTEIN DIVIVA"/>
    <property type="match status" value="1"/>
</dbReference>
<evidence type="ECO:0000313" key="9">
    <source>
        <dbReference type="Proteomes" id="UP000001968"/>
    </source>
</evidence>
<keyword evidence="9" id="KW-1185">Reference proteome</keyword>
<dbReference type="PANTHER" id="PTHR35794">
    <property type="entry name" value="CELL DIVISION PROTEIN DIVIVA"/>
    <property type="match status" value="1"/>
</dbReference>
<dbReference type="Gene3D" id="6.10.250.660">
    <property type="match status" value="1"/>
</dbReference>
<keyword evidence="6" id="KW-0131">Cell cycle</keyword>
<feature type="coiled-coil region" evidence="7">
    <location>
        <begin position="28"/>
        <end position="62"/>
    </location>
</feature>
<gene>
    <name evidence="8" type="ordered locus">Swol_0958</name>
</gene>
<keyword evidence="4 8" id="KW-0132">Cell division</keyword>
<dbReference type="GO" id="GO:0051301">
    <property type="term" value="P:cell division"/>
    <property type="evidence" value="ECO:0007669"/>
    <property type="project" value="UniProtKB-KW"/>
</dbReference>
<dbReference type="Pfam" id="PF05103">
    <property type="entry name" value="DivIVA"/>
    <property type="match status" value="1"/>
</dbReference>
<evidence type="ECO:0000256" key="5">
    <source>
        <dbReference type="ARBA" id="ARBA00023054"/>
    </source>
</evidence>
<dbReference type="STRING" id="335541.Swol_0958"/>
<evidence type="ECO:0000256" key="7">
    <source>
        <dbReference type="SAM" id="Coils"/>
    </source>
</evidence>
<dbReference type="OrthoDB" id="9815492at2"/>
<evidence type="ECO:0000256" key="4">
    <source>
        <dbReference type="ARBA" id="ARBA00022618"/>
    </source>
</evidence>
<evidence type="ECO:0000313" key="8">
    <source>
        <dbReference type="EMBL" id="ABI68273.1"/>
    </source>
</evidence>
<dbReference type="KEGG" id="swo:Swol_0958"/>
<protein>
    <submittedName>
        <fullName evidence="8">Cell division initiation protein</fullName>
    </submittedName>
</protein>
<dbReference type="AlphaFoldDB" id="Q0AYD1"/>
<organism evidence="8 9">
    <name type="scientific">Syntrophomonas wolfei subsp. wolfei (strain DSM 2245B / Goettingen)</name>
    <dbReference type="NCBI Taxonomy" id="335541"/>
    <lineage>
        <taxon>Bacteria</taxon>
        <taxon>Bacillati</taxon>
        <taxon>Bacillota</taxon>
        <taxon>Clostridia</taxon>
        <taxon>Eubacteriales</taxon>
        <taxon>Syntrophomonadaceae</taxon>
        <taxon>Syntrophomonas</taxon>
    </lineage>
</organism>
<evidence type="ECO:0000256" key="6">
    <source>
        <dbReference type="ARBA" id="ARBA00023306"/>
    </source>
</evidence>
<dbReference type="RefSeq" id="WP_011640378.1">
    <property type="nucleotide sequence ID" value="NC_008346.1"/>
</dbReference>
<dbReference type="GO" id="GO:0005737">
    <property type="term" value="C:cytoplasm"/>
    <property type="evidence" value="ECO:0007669"/>
    <property type="project" value="UniProtKB-SubCell"/>
</dbReference>
<dbReference type="eggNOG" id="COG3599">
    <property type="taxonomic scope" value="Bacteria"/>
</dbReference>
<evidence type="ECO:0000256" key="1">
    <source>
        <dbReference type="ARBA" id="ARBA00004496"/>
    </source>
</evidence>
<dbReference type="EMBL" id="CP000448">
    <property type="protein sequence ID" value="ABI68273.1"/>
    <property type="molecule type" value="Genomic_DNA"/>
</dbReference>
<keyword evidence="5 7" id="KW-0175">Coiled coil</keyword>
<dbReference type="HOGENOM" id="CLU_076854_3_1_9"/>
<name>Q0AYD1_SYNWW</name>
<dbReference type="Proteomes" id="UP000001968">
    <property type="component" value="Chromosome"/>
</dbReference>
<comment type="similarity">
    <text evidence="2">Belongs to the DivIVA family.</text>
</comment>
<dbReference type="InterPro" id="IPR007793">
    <property type="entry name" value="DivIVA_fam"/>
</dbReference>
<evidence type="ECO:0000256" key="2">
    <source>
        <dbReference type="ARBA" id="ARBA00009008"/>
    </source>
</evidence>
<proteinExistence type="inferred from homology"/>
<dbReference type="NCBIfam" id="TIGR03544">
    <property type="entry name" value="DivI1A_domain"/>
    <property type="match status" value="1"/>
</dbReference>
<dbReference type="InterPro" id="IPR019933">
    <property type="entry name" value="DivIVA_domain"/>
</dbReference>
<sequence>MITAMEIRNQQFPKSLRGFNQDEVKKYLLNLAQDYESLYSENASLKEKIQNLEYELSKYRKLEETMNNSLILAQQTAEDLKSSARKEADLMLEESKKRIIEVMMVYQEIIKRMNIFNVELKSQVSAELELLEKNQKKIEELSNFFYSKDFKEVMESLEKVNLKE</sequence>
<keyword evidence="3" id="KW-0963">Cytoplasm</keyword>
<reference evidence="8" key="1">
    <citation type="submission" date="2006-08" db="EMBL/GenBank/DDBJ databases">
        <title>Complete sequence of Syntrophomonas wolfei subsp. wolfei str. Goettingen.</title>
        <authorList>
            <consortium name="US DOE Joint Genome Institute"/>
            <person name="Copeland A."/>
            <person name="Lucas S."/>
            <person name="Lapidus A."/>
            <person name="Barry K."/>
            <person name="Detter J.C."/>
            <person name="Glavina del Rio T."/>
            <person name="Hammon N."/>
            <person name="Israni S."/>
            <person name="Dalin E."/>
            <person name="Tice H."/>
            <person name="Pitluck S."/>
            <person name="Brettin T."/>
            <person name="Sims D."/>
            <person name="Bruce D."/>
            <person name="Han C."/>
            <person name="Tapia R."/>
            <person name="Gilna P."/>
            <person name="Schmutz J."/>
            <person name="Larimer F."/>
            <person name="Land M."/>
            <person name="Hauser L."/>
            <person name="Kyrpides N."/>
            <person name="Kim E."/>
            <person name="Boone D.R."/>
            <person name="Brockman F."/>
            <person name="Culley D."/>
            <person name="Ferry J."/>
            <person name="Gunsalus R."/>
            <person name="McInerney M.J."/>
            <person name="Morrison M."/>
            <person name="Plugge C."/>
            <person name="Rohlin L."/>
            <person name="Scholten J."/>
            <person name="Sieber J."/>
            <person name="Stams A.J.M."/>
            <person name="Richardson P."/>
        </authorList>
    </citation>
    <scope>NUCLEOTIDE SEQUENCE</scope>
    <source>
        <strain evidence="8">Goettingen G311</strain>
    </source>
</reference>
<evidence type="ECO:0000256" key="3">
    <source>
        <dbReference type="ARBA" id="ARBA00022490"/>
    </source>
</evidence>
<comment type="subcellular location">
    <subcellularLocation>
        <location evidence="1">Cytoplasm</location>
    </subcellularLocation>
</comment>
<accession>Q0AYD1</accession>